<dbReference type="Proteomes" id="UP000789702">
    <property type="component" value="Unassembled WGS sequence"/>
</dbReference>
<reference evidence="1" key="1">
    <citation type="submission" date="2021-06" db="EMBL/GenBank/DDBJ databases">
        <authorList>
            <person name="Kallberg Y."/>
            <person name="Tangrot J."/>
            <person name="Rosling A."/>
        </authorList>
    </citation>
    <scope>NUCLEOTIDE SEQUENCE</scope>
    <source>
        <strain evidence="1">IL203A</strain>
    </source>
</reference>
<name>A0ACA9KXM9_9GLOM</name>
<evidence type="ECO:0000313" key="2">
    <source>
        <dbReference type="Proteomes" id="UP000789702"/>
    </source>
</evidence>
<proteinExistence type="predicted"/>
<comment type="caution">
    <text evidence="1">The sequence shown here is derived from an EMBL/GenBank/DDBJ whole genome shotgun (WGS) entry which is preliminary data.</text>
</comment>
<protein>
    <submittedName>
        <fullName evidence="1">16492_t:CDS:1</fullName>
    </submittedName>
</protein>
<dbReference type="EMBL" id="CAJVPU010002088">
    <property type="protein sequence ID" value="CAG8494775.1"/>
    <property type="molecule type" value="Genomic_DNA"/>
</dbReference>
<organism evidence="1 2">
    <name type="scientific">Dentiscutata heterogama</name>
    <dbReference type="NCBI Taxonomy" id="1316150"/>
    <lineage>
        <taxon>Eukaryota</taxon>
        <taxon>Fungi</taxon>
        <taxon>Fungi incertae sedis</taxon>
        <taxon>Mucoromycota</taxon>
        <taxon>Glomeromycotina</taxon>
        <taxon>Glomeromycetes</taxon>
        <taxon>Diversisporales</taxon>
        <taxon>Gigasporaceae</taxon>
        <taxon>Dentiscutata</taxon>
    </lineage>
</organism>
<sequence>NEEMSGELSEEEGEPKSKKYLSIKEVSRELLKALRKEINLITSRLRPEYQLKLQKTFEDQRDLVKISILPKIANALDKTTFPVVDSVIYKILHQLHRHRRDEFITEQKPAIVVDKHKRRKHNNGRVDSLIRKIAKKDLMKLQTSNRYHFPEISETDKESVKRKIVVYDLKWRSQALKELLKNYVDKINDETVKAKTSRIRSHGPEFASEDKPPINAPKWMLAKYETEIVEEENEVDEEDEVKSEGEVDEEKNEVDEEENEDNEDDEGEAS</sequence>
<accession>A0ACA9KXM9</accession>
<evidence type="ECO:0000313" key="1">
    <source>
        <dbReference type="EMBL" id="CAG8494775.1"/>
    </source>
</evidence>
<feature type="non-terminal residue" evidence="1">
    <location>
        <position position="1"/>
    </location>
</feature>
<keyword evidence="2" id="KW-1185">Reference proteome</keyword>
<gene>
    <name evidence="1" type="ORF">DHETER_LOCUS2724</name>
</gene>